<feature type="transmembrane region" description="Helical" evidence="1">
    <location>
        <begin position="349"/>
        <end position="375"/>
    </location>
</feature>
<proteinExistence type="predicted"/>
<keyword evidence="1" id="KW-0812">Transmembrane</keyword>
<accession>A0A1G4IGP5</accession>
<keyword evidence="3" id="KW-1185">Reference proteome</keyword>
<feature type="transmembrane region" description="Helical" evidence="1">
    <location>
        <begin position="291"/>
        <end position="316"/>
    </location>
</feature>
<name>A0A1G4IGP5_TRYEQ</name>
<keyword evidence="1" id="KW-0472">Membrane</keyword>
<dbReference type="EMBL" id="CZPT02001622">
    <property type="protein sequence ID" value="SCU71368.1"/>
    <property type="molecule type" value="Genomic_DNA"/>
</dbReference>
<gene>
    <name evidence="2" type="ORF">TEOVI_000294900</name>
</gene>
<keyword evidence="1" id="KW-1133">Transmembrane helix</keyword>
<evidence type="ECO:0000256" key="1">
    <source>
        <dbReference type="SAM" id="Phobius"/>
    </source>
</evidence>
<dbReference type="GeneID" id="92376889"/>
<dbReference type="Proteomes" id="UP000195570">
    <property type="component" value="Unassembled WGS sequence"/>
</dbReference>
<dbReference type="RefSeq" id="XP_067082042.1">
    <property type="nucleotide sequence ID" value="XM_067225941.1"/>
</dbReference>
<comment type="caution">
    <text evidence="2">The sequence shown here is derived from an EMBL/GenBank/DDBJ whole genome shotgun (WGS) entry which is preliminary data.</text>
</comment>
<evidence type="ECO:0000313" key="2">
    <source>
        <dbReference type="EMBL" id="SCU71368.1"/>
    </source>
</evidence>
<feature type="transmembrane region" description="Helical" evidence="1">
    <location>
        <begin position="179"/>
        <end position="198"/>
    </location>
</feature>
<organism evidence="2 3">
    <name type="scientific">Trypanosoma equiperdum</name>
    <dbReference type="NCBI Taxonomy" id="5694"/>
    <lineage>
        <taxon>Eukaryota</taxon>
        <taxon>Discoba</taxon>
        <taxon>Euglenozoa</taxon>
        <taxon>Kinetoplastea</taxon>
        <taxon>Metakinetoplastina</taxon>
        <taxon>Trypanosomatida</taxon>
        <taxon>Trypanosomatidae</taxon>
        <taxon>Trypanosoma</taxon>
    </lineage>
</organism>
<feature type="transmembrane region" description="Helical" evidence="1">
    <location>
        <begin position="41"/>
        <end position="63"/>
    </location>
</feature>
<dbReference type="AlphaFoldDB" id="A0A1G4IGP5"/>
<dbReference type="VEuPathDB" id="TriTrypDB:TEOVI_000294900"/>
<sequence>MSHTMTNASTLMSITVCDPNMKGTGLEMECLRPSMHIPELVLIPPIYVLIISGFLCTLVNAFFNYVSFGRSSITTAMEKHTRVKMLIHHSLIVRDMEGHTSVSRRDNIYNETDHLLTHSNVSVDHNDSAVFFQGILNSDALGFESPRVPASVADEALYGSLECIRRVGQQIVFSHNPKYMIISITKSLVMLLVLQYHFDYNGGWDRFVVCTAANLMSGLLTPVLEYGAEFLLQLDPDSNLKVAQEHDELDDVVLISRILTRIGEFKLEDLETVLVQGCTFIVFGAVLLPPVFVFCLVGAAMFLWLFGPLWFAYGYFRHLYYKPRQSKGLSSPNARGWLRITPFRELARIVLLKAVTLFLLQWTVQCSFLLGLMLLQGESYLKALHLEVKHQLWRWNNPLKMGGFRLLCLVSQLLF</sequence>
<evidence type="ECO:0000313" key="3">
    <source>
        <dbReference type="Proteomes" id="UP000195570"/>
    </source>
</evidence>
<protein>
    <submittedName>
        <fullName evidence="2">Uncharacterized protein</fullName>
    </submittedName>
</protein>
<reference evidence="2" key="1">
    <citation type="submission" date="2016-09" db="EMBL/GenBank/DDBJ databases">
        <authorList>
            <person name="Hebert L."/>
            <person name="Moumen B."/>
        </authorList>
    </citation>
    <scope>NUCLEOTIDE SEQUENCE [LARGE SCALE GENOMIC DNA]</scope>
    <source>
        <strain evidence="2">OVI</strain>
    </source>
</reference>